<dbReference type="PRINTS" id="PR01950">
    <property type="entry name" value="LANCSUPER"/>
</dbReference>
<evidence type="ECO:0000256" key="1">
    <source>
        <dbReference type="PIRSR" id="PIRSR607822-1"/>
    </source>
</evidence>
<comment type="caution">
    <text evidence="2">The sequence shown here is derived from an EMBL/GenBank/DDBJ whole genome shotgun (WGS) entry which is preliminary data.</text>
</comment>
<dbReference type="GO" id="GO:0031179">
    <property type="term" value="P:peptide modification"/>
    <property type="evidence" value="ECO:0007669"/>
    <property type="project" value="InterPro"/>
</dbReference>
<dbReference type="AlphaFoldDB" id="A0A0R1Q2W3"/>
<dbReference type="CDD" id="cd04434">
    <property type="entry name" value="LanC_like"/>
    <property type="match status" value="1"/>
</dbReference>
<dbReference type="Gene3D" id="1.50.10.20">
    <property type="match status" value="1"/>
</dbReference>
<dbReference type="OrthoDB" id="9148343at2"/>
<evidence type="ECO:0000313" key="3">
    <source>
        <dbReference type="Proteomes" id="UP000051155"/>
    </source>
</evidence>
<dbReference type="GO" id="GO:0046872">
    <property type="term" value="F:metal ion binding"/>
    <property type="evidence" value="ECO:0007669"/>
    <property type="project" value="UniProtKB-KW"/>
</dbReference>
<keyword evidence="1" id="KW-0862">Zinc</keyword>
<sequence>MKKYLQGAEQAFKYIDQYKIESNEGIYWDITNAFQGGWKYYDEISLYAGSSGIIKLLLGLYETTTKDEYLKIATQAGNYLVYRWSQRRNLKKAFSKYAFTTGYAGVAYILNELYELTKEKRFKEIVTQITNEIIKEQNKEGCWSGQSGIVADSGTVLFLISLVGKYELPGLNSAIRRYGEFLLTQQKHDPVYGNYFIGLDLKYVGGPIGKFNTGFPLGPSGVAYTLLKIYQITDDSRFLRATDGIKEFYEKMTVAGDAILLPHYLPDDNHMCYAGYCGGPVGVSRYFFEYYKITKQKDYLKDFYKAINGLSVLHVPEERSSGFWNTDNYCCGTAGVLQLYIGVFLATKNQNYFQKAKATADILLNRAIKKDGTFKWLQAFERKNPDVLTAALGYYDGTAGIAASLLQFQQLVDQTFKYHRLVDDPYAESQEIGDNFL</sequence>
<dbReference type="SUPFAM" id="SSF158745">
    <property type="entry name" value="LanC-like"/>
    <property type="match status" value="1"/>
</dbReference>
<gene>
    <name evidence="2" type="ORF">FD20_GL000036</name>
</gene>
<dbReference type="InterPro" id="IPR007822">
    <property type="entry name" value="LANC-like"/>
</dbReference>
<keyword evidence="1" id="KW-0479">Metal-binding</keyword>
<dbReference type="Pfam" id="PF05147">
    <property type="entry name" value="LANC_like"/>
    <property type="match status" value="1"/>
</dbReference>
<evidence type="ECO:0008006" key="4">
    <source>
        <dbReference type="Google" id="ProtNLM"/>
    </source>
</evidence>
<feature type="binding site" evidence="1">
    <location>
        <position position="330"/>
    </location>
    <ligand>
        <name>Zn(2+)</name>
        <dbReference type="ChEBI" id="CHEBI:29105"/>
    </ligand>
</feature>
<feature type="binding site" evidence="1">
    <location>
        <position position="277"/>
    </location>
    <ligand>
        <name>Zn(2+)</name>
        <dbReference type="ChEBI" id="CHEBI:29105"/>
    </ligand>
</feature>
<proteinExistence type="predicted"/>
<dbReference type="SMART" id="SM01260">
    <property type="entry name" value="LANC_like"/>
    <property type="match status" value="1"/>
</dbReference>
<keyword evidence="3" id="KW-1185">Reference proteome</keyword>
<organism evidence="2 3">
    <name type="scientific">Liquorilactobacillus uvarum DSM 19971</name>
    <dbReference type="NCBI Taxonomy" id="1423812"/>
    <lineage>
        <taxon>Bacteria</taxon>
        <taxon>Bacillati</taxon>
        <taxon>Bacillota</taxon>
        <taxon>Bacilli</taxon>
        <taxon>Lactobacillales</taxon>
        <taxon>Lactobacillaceae</taxon>
        <taxon>Liquorilactobacillus</taxon>
    </lineage>
</organism>
<reference evidence="2 3" key="1">
    <citation type="journal article" date="2015" name="Genome Announc.">
        <title>Expanding the biotechnology potential of lactobacilli through comparative genomics of 213 strains and associated genera.</title>
        <authorList>
            <person name="Sun Z."/>
            <person name="Harris H.M."/>
            <person name="McCann A."/>
            <person name="Guo C."/>
            <person name="Argimon S."/>
            <person name="Zhang W."/>
            <person name="Yang X."/>
            <person name="Jeffery I.B."/>
            <person name="Cooney J.C."/>
            <person name="Kagawa T.F."/>
            <person name="Liu W."/>
            <person name="Song Y."/>
            <person name="Salvetti E."/>
            <person name="Wrobel A."/>
            <person name="Rasinkangas P."/>
            <person name="Parkhill J."/>
            <person name="Rea M.C."/>
            <person name="O'Sullivan O."/>
            <person name="Ritari J."/>
            <person name="Douillard F.P."/>
            <person name="Paul Ross R."/>
            <person name="Yang R."/>
            <person name="Briner A.E."/>
            <person name="Felis G.E."/>
            <person name="de Vos W.M."/>
            <person name="Barrangou R."/>
            <person name="Klaenhammer T.R."/>
            <person name="Caufield P.W."/>
            <person name="Cui Y."/>
            <person name="Zhang H."/>
            <person name="O'Toole P.W."/>
        </authorList>
    </citation>
    <scope>NUCLEOTIDE SEQUENCE [LARGE SCALE GENOMIC DNA]</scope>
    <source>
        <strain evidence="2 3">DSM 19971</strain>
    </source>
</reference>
<name>A0A0R1Q2W3_9LACO</name>
<evidence type="ECO:0000313" key="2">
    <source>
        <dbReference type="EMBL" id="KRL38999.1"/>
    </source>
</evidence>
<dbReference type="RefSeq" id="WP_057735489.1">
    <property type="nucleotide sequence ID" value="NZ_AZEG01000001.1"/>
</dbReference>
<dbReference type="EMBL" id="AZEG01000001">
    <property type="protein sequence ID" value="KRL38999.1"/>
    <property type="molecule type" value="Genomic_DNA"/>
</dbReference>
<accession>A0A0R1Q2W3</accession>
<dbReference type="Proteomes" id="UP000051155">
    <property type="component" value="Unassembled WGS sequence"/>
</dbReference>
<protein>
    <recommendedName>
        <fullName evidence="4">Lanthionine synthetase C-like protein</fullName>
    </recommendedName>
</protein>
<dbReference type="PATRIC" id="fig|1423812.3.peg.38"/>
<dbReference type="STRING" id="1423812.FD20_GL000036"/>